<dbReference type="GO" id="GO:0005789">
    <property type="term" value="C:endoplasmic reticulum membrane"/>
    <property type="evidence" value="ECO:0007669"/>
    <property type="project" value="UniProtKB-SubCell"/>
</dbReference>
<keyword evidence="5" id="KW-0408">Iron</keyword>
<dbReference type="SUPFAM" id="SSF48264">
    <property type="entry name" value="Cytochrome P450"/>
    <property type="match status" value="1"/>
</dbReference>
<feature type="binding site" evidence="6">
    <location>
        <position position="438"/>
    </location>
    <ligand>
        <name>Mg(2+)</name>
        <dbReference type="ChEBI" id="CHEBI:18420"/>
        <label>1</label>
    </ligand>
</feature>
<dbReference type="Gene3D" id="1.10.630.10">
    <property type="entry name" value="Cytochrome P450"/>
    <property type="match status" value="1"/>
</dbReference>
<feature type="binding site" evidence="6">
    <location>
        <position position="675"/>
    </location>
    <ligand>
        <name>Mg(2+)</name>
        <dbReference type="ChEBI" id="CHEBI:18420"/>
        <label>1</label>
    </ligand>
</feature>
<dbReference type="Proteomes" id="UP000663874">
    <property type="component" value="Unassembled WGS sequence"/>
</dbReference>
<accession>A0A819CZS7</accession>
<keyword evidence="5" id="KW-0479">Metal-binding</keyword>
<dbReference type="GO" id="GO:0020037">
    <property type="term" value="F:heme binding"/>
    <property type="evidence" value="ECO:0007669"/>
    <property type="project" value="InterPro"/>
</dbReference>
<dbReference type="CDD" id="cd20628">
    <property type="entry name" value="CYP4"/>
    <property type="match status" value="1"/>
</dbReference>
<dbReference type="PANTHER" id="PTHR24291">
    <property type="entry name" value="CYTOCHROME P450 FAMILY 4"/>
    <property type="match status" value="1"/>
</dbReference>
<dbReference type="InterPro" id="IPR001128">
    <property type="entry name" value="Cyt_P450"/>
</dbReference>
<feature type="binding site" evidence="6">
    <location>
        <position position="672"/>
    </location>
    <ligand>
        <name>Mg(2+)</name>
        <dbReference type="ChEBI" id="CHEBI:18420"/>
        <label>1</label>
    </ligand>
</feature>
<evidence type="ECO:0000256" key="1">
    <source>
        <dbReference type="ARBA" id="ARBA00004586"/>
    </source>
</evidence>
<keyword evidence="4" id="KW-0472">Membrane</keyword>
<keyword evidence="3" id="KW-0256">Endoplasmic reticulum</keyword>
<comment type="caution">
    <text evidence="8">The sequence shown here is derived from an EMBL/GenBank/DDBJ whole genome shotgun (WGS) entry which is preliminary data.</text>
</comment>
<feature type="region of interest" description="Disordered" evidence="7">
    <location>
        <begin position="780"/>
        <end position="800"/>
    </location>
</feature>
<comment type="similarity">
    <text evidence="2">Belongs to the cytochrome P450 family.</text>
</comment>
<evidence type="ECO:0000256" key="4">
    <source>
        <dbReference type="ARBA" id="ARBA00023136"/>
    </source>
</evidence>
<feature type="binding site" evidence="6">
    <location>
        <position position="437"/>
    </location>
    <ligand>
        <name>Mg(2+)</name>
        <dbReference type="ChEBI" id="CHEBI:18420"/>
        <label>1</label>
    </ligand>
</feature>
<dbReference type="PRINTS" id="PR00385">
    <property type="entry name" value="P450"/>
</dbReference>
<dbReference type="Gene3D" id="1.10.4080.10">
    <property type="entry name" value="ADP-ribosylation/Crystallin J1"/>
    <property type="match status" value="1"/>
</dbReference>
<dbReference type="SUPFAM" id="SSF101478">
    <property type="entry name" value="ADP-ribosylglycohydrolase"/>
    <property type="match status" value="1"/>
</dbReference>
<evidence type="ECO:0000256" key="6">
    <source>
        <dbReference type="PIRSR" id="PIRSR605502-1"/>
    </source>
</evidence>
<proteinExistence type="inferred from homology"/>
<protein>
    <submittedName>
        <fullName evidence="8">Uncharacterized protein</fullName>
    </submittedName>
</protein>
<dbReference type="GO" id="GO:0004497">
    <property type="term" value="F:monooxygenase activity"/>
    <property type="evidence" value="ECO:0007669"/>
    <property type="project" value="InterPro"/>
</dbReference>
<reference evidence="8" key="1">
    <citation type="submission" date="2021-02" db="EMBL/GenBank/DDBJ databases">
        <authorList>
            <person name="Nowell W R."/>
        </authorList>
    </citation>
    <scope>NUCLEOTIDE SEQUENCE</scope>
</reference>
<feature type="binding site" evidence="6">
    <location>
        <position position="674"/>
    </location>
    <ligand>
        <name>Mg(2+)</name>
        <dbReference type="ChEBI" id="CHEBI:18420"/>
        <label>1</label>
    </ligand>
</feature>
<dbReference type="AlphaFoldDB" id="A0A819CZS7"/>
<dbReference type="PRINTS" id="PR00463">
    <property type="entry name" value="EP450I"/>
</dbReference>
<dbReference type="InterPro" id="IPR036396">
    <property type="entry name" value="Cyt_P450_sf"/>
</dbReference>
<dbReference type="PROSITE" id="PS00086">
    <property type="entry name" value="CYTOCHROME_P450"/>
    <property type="match status" value="1"/>
</dbReference>
<dbReference type="InterPro" id="IPR002401">
    <property type="entry name" value="Cyt_P450_E_grp-I"/>
</dbReference>
<dbReference type="InterPro" id="IPR005502">
    <property type="entry name" value="Ribosyl_crysJ1"/>
</dbReference>
<dbReference type="InterPro" id="IPR036705">
    <property type="entry name" value="Ribosyl_crysJ1_sf"/>
</dbReference>
<feature type="binding site" evidence="6">
    <location>
        <position position="436"/>
    </location>
    <ligand>
        <name>Mg(2+)</name>
        <dbReference type="ChEBI" id="CHEBI:18420"/>
        <label>1</label>
    </ligand>
</feature>
<evidence type="ECO:0000256" key="3">
    <source>
        <dbReference type="ARBA" id="ARBA00022824"/>
    </source>
</evidence>
<evidence type="ECO:0000256" key="2">
    <source>
        <dbReference type="ARBA" id="ARBA00010617"/>
    </source>
</evidence>
<evidence type="ECO:0000256" key="5">
    <source>
        <dbReference type="PIRSR" id="PIRSR602401-1"/>
    </source>
</evidence>
<evidence type="ECO:0000256" key="7">
    <source>
        <dbReference type="SAM" id="MobiDB-lite"/>
    </source>
</evidence>
<feature type="non-terminal residue" evidence="8">
    <location>
        <position position="1"/>
    </location>
</feature>
<dbReference type="InterPro" id="IPR050196">
    <property type="entry name" value="Cytochrome_P450_Monoox"/>
</dbReference>
<dbReference type="PANTHER" id="PTHR24291:SF189">
    <property type="entry name" value="CYTOCHROME P450 4C3-RELATED"/>
    <property type="match status" value="1"/>
</dbReference>
<feature type="region of interest" description="Disordered" evidence="7">
    <location>
        <begin position="348"/>
        <end position="371"/>
    </location>
</feature>
<name>A0A819CZS7_9BILA</name>
<evidence type="ECO:0000313" key="8">
    <source>
        <dbReference type="EMBL" id="CAF3826386.1"/>
    </source>
</evidence>
<gene>
    <name evidence="8" type="ORF">FNK824_LOCUS16477</name>
</gene>
<evidence type="ECO:0000313" key="9">
    <source>
        <dbReference type="Proteomes" id="UP000663874"/>
    </source>
</evidence>
<keyword evidence="5" id="KW-0349">Heme</keyword>
<dbReference type="Pfam" id="PF00067">
    <property type="entry name" value="p450"/>
    <property type="match status" value="1"/>
</dbReference>
<feature type="binding site" description="axial binding residue" evidence="5">
    <location>
        <position position="331"/>
    </location>
    <ligand>
        <name>heme</name>
        <dbReference type="ChEBI" id="CHEBI:30413"/>
    </ligand>
    <ligandPart>
        <name>Fe</name>
        <dbReference type="ChEBI" id="CHEBI:18248"/>
    </ligandPart>
</feature>
<comment type="cofactor">
    <cofactor evidence="5">
        <name>heme</name>
        <dbReference type="ChEBI" id="CHEBI:30413"/>
    </cofactor>
</comment>
<comment type="subcellular location">
    <subcellularLocation>
        <location evidence="1">Endoplasmic reticulum membrane</location>
    </subcellularLocation>
</comment>
<dbReference type="GO" id="GO:0016705">
    <property type="term" value="F:oxidoreductase activity, acting on paired donors, with incorporation or reduction of molecular oxygen"/>
    <property type="evidence" value="ECO:0007669"/>
    <property type="project" value="InterPro"/>
</dbReference>
<comment type="cofactor">
    <cofactor evidence="6">
        <name>Mg(2+)</name>
        <dbReference type="ChEBI" id="CHEBI:18420"/>
    </cofactor>
    <text evidence="6">Binds 2 magnesium ions per subunit.</text>
</comment>
<keyword evidence="6" id="KW-0460">Magnesium</keyword>
<organism evidence="8 9">
    <name type="scientific">Rotaria sordida</name>
    <dbReference type="NCBI Taxonomy" id="392033"/>
    <lineage>
        <taxon>Eukaryota</taxon>
        <taxon>Metazoa</taxon>
        <taxon>Spiralia</taxon>
        <taxon>Gnathifera</taxon>
        <taxon>Rotifera</taxon>
        <taxon>Eurotatoria</taxon>
        <taxon>Bdelloidea</taxon>
        <taxon>Philodinida</taxon>
        <taxon>Philodinidae</taxon>
        <taxon>Rotaria</taxon>
    </lineage>
</organism>
<dbReference type="EMBL" id="CAJOBE010002501">
    <property type="protein sequence ID" value="CAF3826386.1"/>
    <property type="molecule type" value="Genomic_DNA"/>
</dbReference>
<dbReference type="Pfam" id="PF03747">
    <property type="entry name" value="ADP_ribosyl_GH"/>
    <property type="match status" value="1"/>
</dbReference>
<dbReference type="GO" id="GO:0005506">
    <property type="term" value="F:iron ion binding"/>
    <property type="evidence" value="ECO:0007669"/>
    <property type="project" value="InterPro"/>
</dbReference>
<sequence length="847" mass="96754">KNEKWRSRRRIITPSFHDTQLLNNYMIIFNEQACILARRFDDCATQPNKTHDLYPYISACTIDIIVEAATDTNPKAQSGDEKNEFVEATVRITEILSLRSRSPWMWLPFIFDRLPIGREQKKVLKVLHGFSRKVIEERLTTFNAEQVTNGDDKKKSTRRLVFLDSLLTQMHAEQLSLDDIQEEVDTFMFEGHDTTAAALNFFCYLMGCYPDVQAKVHAEMDSIFGDDRERPCTMDDIQQMTYLDCVIKESMRILPPVPIIGREAQEDFVYCGQTIRKGTHLNIFIHGIHFDANIFPNPNKFDPERFAESSLISKERSPFAFIPFSAGSRNCIGMAERSKKHPACQYQTDKPWLDPQTHQNNGIKRPDELENEMKDPPLDEADNDILNHIHGSMIGMALGDIIGAHVEFRPREYLLQYPVTELKGGGTWGLKEGQFTDDTSMALCLASSLIARQDYVPYDQLVRYKWWYKHGYMSSTGSCFDIGAATKQSLVEFERRQNEFAKEHNIPLNQLDFLSDPKLLNEFEVNCSEEGAAGNGALMRLAPVPLFFHRHPQYAVQYSGLSGLITHGDTKVYDACRYYGALIVAAVNKEPKEKLLHNNFYEEHEQWFAGKSLHPDIERIARGSYQKKEGYDKGIRGKGYIVDALEAALWAFWSDEGDFQNGVLAAVNLGDDTDTTAAIYGQLAGACYGYEKLRKDWVEQVYAKNFIECLSKWIAYEGKEWSSKQTVMPNIPYVTIQPPPEDDSASSLVQKKNLLERRASKSPTEQLNPQSNSFSKFEQLTGLNTNHRPRTNTVIDRPSNLKSGSEVQFVSTRPKSAEYHPSKQMMGQVFISNRFFSVIFVSKHFLT</sequence>
<dbReference type="InterPro" id="IPR017972">
    <property type="entry name" value="Cyt_P450_CS"/>
</dbReference>